<evidence type="ECO:0000313" key="5">
    <source>
        <dbReference type="EMBL" id="KAK8765854.1"/>
    </source>
</evidence>
<protein>
    <recommendedName>
        <fullName evidence="4">AB hydrolase-1 domain-containing protein</fullName>
    </recommendedName>
</protein>
<evidence type="ECO:0000256" key="1">
    <source>
        <dbReference type="ARBA" id="ARBA00022801"/>
    </source>
</evidence>
<dbReference type="InterPro" id="IPR000073">
    <property type="entry name" value="AB_hydrolase_1"/>
</dbReference>
<feature type="domain" description="AB hydrolase-1" evidence="4">
    <location>
        <begin position="81"/>
        <end position="320"/>
    </location>
</feature>
<name>A0AAQ4DTR4_AMBAM</name>
<evidence type="ECO:0000256" key="2">
    <source>
        <dbReference type="ARBA" id="ARBA00038334"/>
    </source>
</evidence>
<feature type="region of interest" description="Disordered" evidence="3">
    <location>
        <begin position="359"/>
        <end position="392"/>
    </location>
</feature>
<sequence>MVLPIFGKALFFAIATSMGIWMEAYVRTNVYFHGDSILIPKNRTYPPEFDSPQYGEHKFVNLSDIRVHYVTRGCDEEGNRPMLLLLHGFLDFWFIWNRQIPKLSEEFCVVAPDLRGYGNTTRPTDTAEYLMPKLIGDVKGLLEALNPNHTRKVVLVGHDWGGMISLCFATLHETMIDKMVIINGMHPQAFLKQLFKSPTQMRMSWYMLPFRLPGTPEKYLIMKDLQFLDKAHKGFTEREEYAHKYAYSQPGALTGTINYYRAFNNDSDQFNKLPFRKINVTTLILWGQRDAFITTPVARYNQDWLADSQLIYYEGAGHFPLRECSTHVTGRIKEFVKTGTVVVNKERSWWLWWQRNTDDPCKESKEPSSHQAPSSGPALLPDDADLPENMKA</sequence>
<dbReference type="Proteomes" id="UP001321473">
    <property type="component" value="Unassembled WGS sequence"/>
</dbReference>
<gene>
    <name evidence="5" type="ORF">V5799_007362</name>
</gene>
<dbReference type="AlphaFoldDB" id="A0AAQ4DTR4"/>
<dbReference type="PANTHER" id="PTHR43329">
    <property type="entry name" value="EPOXIDE HYDROLASE"/>
    <property type="match status" value="1"/>
</dbReference>
<dbReference type="InterPro" id="IPR029058">
    <property type="entry name" value="AB_hydrolase_fold"/>
</dbReference>
<feature type="compositionally biased region" description="Basic and acidic residues" evidence="3">
    <location>
        <begin position="359"/>
        <end position="368"/>
    </location>
</feature>
<comment type="similarity">
    <text evidence="2">Belongs to the AB hydrolase superfamily. Epoxide hydrolase family.</text>
</comment>
<organism evidence="5 6">
    <name type="scientific">Amblyomma americanum</name>
    <name type="common">Lone star tick</name>
    <dbReference type="NCBI Taxonomy" id="6943"/>
    <lineage>
        <taxon>Eukaryota</taxon>
        <taxon>Metazoa</taxon>
        <taxon>Ecdysozoa</taxon>
        <taxon>Arthropoda</taxon>
        <taxon>Chelicerata</taxon>
        <taxon>Arachnida</taxon>
        <taxon>Acari</taxon>
        <taxon>Parasitiformes</taxon>
        <taxon>Ixodida</taxon>
        <taxon>Ixodoidea</taxon>
        <taxon>Ixodidae</taxon>
        <taxon>Amblyomminae</taxon>
        <taxon>Amblyomma</taxon>
    </lineage>
</organism>
<keyword evidence="1" id="KW-0378">Hydrolase</keyword>
<comment type="caution">
    <text evidence="5">The sequence shown here is derived from an EMBL/GenBank/DDBJ whole genome shotgun (WGS) entry which is preliminary data.</text>
</comment>
<keyword evidence="6" id="KW-1185">Reference proteome</keyword>
<proteinExistence type="inferred from homology"/>
<dbReference type="EMBL" id="JARKHS020026932">
    <property type="protein sequence ID" value="KAK8765854.1"/>
    <property type="molecule type" value="Genomic_DNA"/>
</dbReference>
<dbReference type="InterPro" id="IPR000639">
    <property type="entry name" value="Epox_hydrolase-like"/>
</dbReference>
<dbReference type="PRINTS" id="PR00111">
    <property type="entry name" value="ABHYDROLASE"/>
</dbReference>
<evidence type="ECO:0000313" key="6">
    <source>
        <dbReference type="Proteomes" id="UP001321473"/>
    </source>
</evidence>
<accession>A0AAQ4DTR4</accession>
<dbReference type="GO" id="GO:0004301">
    <property type="term" value="F:epoxide hydrolase activity"/>
    <property type="evidence" value="ECO:0007669"/>
    <property type="project" value="UniProtKB-ARBA"/>
</dbReference>
<dbReference type="PRINTS" id="PR00412">
    <property type="entry name" value="EPOXHYDRLASE"/>
</dbReference>
<evidence type="ECO:0000256" key="3">
    <source>
        <dbReference type="SAM" id="MobiDB-lite"/>
    </source>
</evidence>
<evidence type="ECO:0000259" key="4">
    <source>
        <dbReference type="Pfam" id="PF00561"/>
    </source>
</evidence>
<dbReference type="Pfam" id="PF00561">
    <property type="entry name" value="Abhydrolase_1"/>
    <property type="match status" value="1"/>
</dbReference>
<reference evidence="5 6" key="1">
    <citation type="journal article" date="2023" name="Arcadia Sci">
        <title>De novo assembly of a long-read Amblyomma americanum tick genome.</title>
        <authorList>
            <person name="Chou S."/>
            <person name="Poskanzer K.E."/>
            <person name="Rollins M."/>
            <person name="Thuy-Boun P.S."/>
        </authorList>
    </citation>
    <scope>NUCLEOTIDE SEQUENCE [LARGE SCALE GENOMIC DNA]</scope>
    <source>
        <strain evidence="5">F_SG_1</strain>
        <tissue evidence="5">Salivary glands</tissue>
    </source>
</reference>
<dbReference type="SUPFAM" id="SSF53474">
    <property type="entry name" value="alpha/beta-Hydrolases"/>
    <property type="match status" value="1"/>
</dbReference>
<dbReference type="Gene3D" id="3.40.50.1820">
    <property type="entry name" value="alpha/beta hydrolase"/>
    <property type="match status" value="1"/>
</dbReference>